<organism evidence="1 2">
    <name type="scientific">Pseudomonas asiatica</name>
    <dbReference type="NCBI Taxonomy" id="2219225"/>
    <lineage>
        <taxon>Bacteria</taxon>
        <taxon>Pseudomonadati</taxon>
        <taxon>Pseudomonadota</taxon>
        <taxon>Gammaproteobacteria</taxon>
        <taxon>Pseudomonadales</taxon>
        <taxon>Pseudomonadaceae</taxon>
        <taxon>Pseudomonas</taxon>
    </lineage>
</organism>
<evidence type="ECO:0000313" key="2">
    <source>
        <dbReference type="Proteomes" id="UP001150728"/>
    </source>
</evidence>
<gene>
    <name evidence="1" type="ORF">NP554_02335</name>
</gene>
<proteinExistence type="predicted"/>
<dbReference type="Proteomes" id="UP001150728">
    <property type="component" value="Unassembled WGS sequence"/>
</dbReference>
<protein>
    <submittedName>
        <fullName evidence="1">Uncharacterized protein</fullName>
    </submittedName>
</protein>
<sequence>MTPIFLPHTILDAVGVLENARPTVAMGRDRLRALRDRAISEGAHVLLLAWPSLEWVMLAVEVPSGVVIEDARQLIPNLLANPAALEHMRSESRNGQHLSWLSLVRPVVAKH</sequence>
<comment type="caution">
    <text evidence="1">The sequence shown here is derived from an EMBL/GenBank/DDBJ whole genome shotgun (WGS) entry which is preliminary data.</text>
</comment>
<evidence type="ECO:0000313" key="1">
    <source>
        <dbReference type="EMBL" id="MDD2110640.1"/>
    </source>
</evidence>
<accession>A0A9X4D700</accession>
<dbReference type="EMBL" id="JANIAM010000001">
    <property type="protein sequence ID" value="MDD2110640.1"/>
    <property type="molecule type" value="Genomic_DNA"/>
</dbReference>
<dbReference type="AlphaFoldDB" id="A0A9X4D700"/>
<name>A0A9X4D700_9PSED</name>
<reference evidence="1" key="1">
    <citation type="submission" date="2022-07" db="EMBL/GenBank/DDBJ databases">
        <title>Multi-strain Analysis of Pseudomonas putida Reveals Metabolic and Genetic Diversity.</title>
        <authorList>
            <person name="Monk J.M."/>
        </authorList>
    </citation>
    <scope>NUCLEOTIDE SEQUENCE</scope>
    <source>
        <strain evidence="1">17633</strain>
    </source>
</reference>
<dbReference type="RefSeq" id="WP_046854179.1">
    <property type="nucleotide sequence ID" value="NZ_JANIAM010000001.1"/>
</dbReference>